<name>A0A8X6H9T6_TRICU</name>
<organism evidence="1 2">
    <name type="scientific">Trichonephila clavata</name>
    <name type="common">Joro spider</name>
    <name type="synonym">Nephila clavata</name>
    <dbReference type="NCBI Taxonomy" id="2740835"/>
    <lineage>
        <taxon>Eukaryota</taxon>
        <taxon>Metazoa</taxon>
        <taxon>Ecdysozoa</taxon>
        <taxon>Arthropoda</taxon>
        <taxon>Chelicerata</taxon>
        <taxon>Arachnida</taxon>
        <taxon>Araneae</taxon>
        <taxon>Araneomorphae</taxon>
        <taxon>Entelegynae</taxon>
        <taxon>Araneoidea</taxon>
        <taxon>Nephilidae</taxon>
        <taxon>Trichonephila</taxon>
    </lineage>
</organism>
<evidence type="ECO:0000313" key="1">
    <source>
        <dbReference type="EMBL" id="GFQ82599.1"/>
    </source>
</evidence>
<gene>
    <name evidence="1" type="ORF">TNCT_63171</name>
</gene>
<protein>
    <submittedName>
        <fullName evidence="1">Uncharacterized protein</fullName>
    </submittedName>
</protein>
<dbReference type="AlphaFoldDB" id="A0A8X6H9T6"/>
<dbReference type="Proteomes" id="UP000887116">
    <property type="component" value="Unassembled WGS sequence"/>
</dbReference>
<keyword evidence="2" id="KW-1185">Reference proteome</keyword>
<comment type="caution">
    <text evidence="1">The sequence shown here is derived from an EMBL/GenBank/DDBJ whole genome shotgun (WGS) entry which is preliminary data.</text>
</comment>
<accession>A0A8X6H9T6</accession>
<dbReference type="OrthoDB" id="6435694at2759"/>
<reference evidence="1" key="1">
    <citation type="submission" date="2020-07" db="EMBL/GenBank/DDBJ databases">
        <title>Multicomponent nature underlies the extraordinary mechanical properties of spider dragline silk.</title>
        <authorList>
            <person name="Kono N."/>
            <person name="Nakamura H."/>
            <person name="Mori M."/>
            <person name="Yoshida Y."/>
            <person name="Ohtoshi R."/>
            <person name="Malay A.D."/>
            <person name="Moran D.A.P."/>
            <person name="Tomita M."/>
            <person name="Numata K."/>
            <person name="Arakawa K."/>
        </authorList>
    </citation>
    <scope>NUCLEOTIDE SEQUENCE</scope>
</reference>
<sequence length="111" mass="12827">MIFPSVVAVLYCSNCYVLLLGLRSVKGKLEQQPDMCSEDVRKICKQYFSIIRGVEKFEDLFSAPVFILVANDFCIVSLIVIDMLYVRDWVSKLMVEAVFFIVCTFLHPWEC</sequence>
<evidence type="ECO:0000313" key="2">
    <source>
        <dbReference type="Proteomes" id="UP000887116"/>
    </source>
</evidence>
<proteinExistence type="predicted"/>
<dbReference type="EMBL" id="BMAO01012602">
    <property type="protein sequence ID" value="GFQ82599.1"/>
    <property type="molecule type" value="Genomic_DNA"/>
</dbReference>